<keyword evidence="2" id="KW-0479">Metal-binding</keyword>
<dbReference type="SMART" id="SM00986">
    <property type="entry name" value="UDG"/>
    <property type="match status" value="1"/>
</dbReference>
<keyword evidence="1" id="KW-0004">4Fe-4S</keyword>
<keyword evidence="5" id="KW-0408">Iron</keyword>
<dbReference type="SMART" id="SM00987">
    <property type="entry name" value="UreE_C"/>
    <property type="match status" value="1"/>
</dbReference>
<keyword evidence="4" id="KW-0378">Hydrolase</keyword>
<name>A0ABN6MSS8_9BACT</name>
<reference evidence="10" key="1">
    <citation type="journal article" date="2022" name="Int. J. Syst. Evol. Microbiol.">
        <title>Anaeromyxobacter oryzae sp. nov., Anaeromyxobacter diazotrophicus sp. nov. and Anaeromyxobacter paludicola sp. nov., isolated from paddy soils.</title>
        <authorList>
            <person name="Itoh H."/>
            <person name="Xu Z."/>
            <person name="Mise K."/>
            <person name="Masuda Y."/>
            <person name="Ushijima N."/>
            <person name="Hayakawa C."/>
            <person name="Shiratori Y."/>
            <person name="Senoo K."/>
        </authorList>
    </citation>
    <scope>NUCLEOTIDE SEQUENCE [LARGE SCALE GENOMIC DNA]</scope>
    <source>
        <strain evidence="10">Red232</strain>
    </source>
</reference>
<feature type="domain" description="Uracil-DNA glycosylase-like" evidence="8">
    <location>
        <begin position="45"/>
        <end position="207"/>
    </location>
</feature>
<evidence type="ECO:0000256" key="3">
    <source>
        <dbReference type="ARBA" id="ARBA00022763"/>
    </source>
</evidence>
<protein>
    <submittedName>
        <fullName evidence="9">Uracil-DNA glycosylase</fullName>
    </submittedName>
</protein>
<evidence type="ECO:0000256" key="5">
    <source>
        <dbReference type="ARBA" id="ARBA00023004"/>
    </source>
</evidence>
<evidence type="ECO:0000256" key="2">
    <source>
        <dbReference type="ARBA" id="ARBA00022723"/>
    </source>
</evidence>
<evidence type="ECO:0000313" key="9">
    <source>
        <dbReference type="EMBL" id="BDG04043.1"/>
    </source>
</evidence>
<dbReference type="PANTHER" id="PTHR33693:SF1">
    <property type="entry name" value="TYPE-4 URACIL-DNA GLYCOSYLASE"/>
    <property type="match status" value="1"/>
</dbReference>
<proteinExistence type="predicted"/>
<dbReference type="PANTHER" id="PTHR33693">
    <property type="entry name" value="TYPE-5 URACIL-DNA GLYCOSYLASE"/>
    <property type="match status" value="1"/>
</dbReference>
<dbReference type="InterPro" id="IPR051536">
    <property type="entry name" value="UDG_Type-4/5"/>
</dbReference>
<sequence>MEVARRRRPARAPGPPATDRAIVAALEAVHRDIDAFQPEGFGPPVHCGAIATPVFLLGQAPGPHEARLGRPFAWTAGKTLFRWLERATGASEETVRSRIYISAVVRCFPGKAKGGGDRVPSPDECALWRDFVRREVEILRPRLVIPVGRLAIAEVLGHTEPIAAVVGRRIEAHFHGVKVDVVPLPHPSGASTWFKMEPGRTLLDQALALLAAHPAMRRALRGRRE</sequence>
<dbReference type="InterPro" id="IPR005122">
    <property type="entry name" value="Uracil-DNA_glycosylase-like"/>
</dbReference>
<keyword evidence="10" id="KW-1185">Reference proteome</keyword>
<keyword evidence="6" id="KW-0411">Iron-sulfur</keyword>
<keyword evidence="3" id="KW-0227">DNA damage</keyword>
<evidence type="ECO:0000256" key="4">
    <source>
        <dbReference type="ARBA" id="ARBA00022801"/>
    </source>
</evidence>
<dbReference type="Gene3D" id="3.40.470.10">
    <property type="entry name" value="Uracil-DNA glycosylase-like domain"/>
    <property type="match status" value="1"/>
</dbReference>
<evidence type="ECO:0000256" key="7">
    <source>
        <dbReference type="ARBA" id="ARBA00023204"/>
    </source>
</evidence>
<dbReference type="InterPro" id="IPR036895">
    <property type="entry name" value="Uracil-DNA_glycosylase-like_sf"/>
</dbReference>
<evidence type="ECO:0000256" key="1">
    <source>
        <dbReference type="ARBA" id="ARBA00022485"/>
    </source>
</evidence>
<evidence type="ECO:0000313" key="10">
    <source>
        <dbReference type="Proteomes" id="UP001162891"/>
    </source>
</evidence>
<dbReference type="SUPFAM" id="SSF52141">
    <property type="entry name" value="Uracil-DNA glycosylase-like"/>
    <property type="match status" value="1"/>
</dbReference>
<evidence type="ECO:0000259" key="8">
    <source>
        <dbReference type="SMART" id="SM00986"/>
    </source>
</evidence>
<evidence type="ECO:0000256" key="6">
    <source>
        <dbReference type="ARBA" id="ARBA00023014"/>
    </source>
</evidence>
<keyword evidence="7" id="KW-0234">DNA repair</keyword>
<organism evidence="9 10">
    <name type="scientific">Anaeromyxobacter oryzae</name>
    <dbReference type="NCBI Taxonomy" id="2918170"/>
    <lineage>
        <taxon>Bacteria</taxon>
        <taxon>Pseudomonadati</taxon>
        <taxon>Myxococcota</taxon>
        <taxon>Myxococcia</taxon>
        <taxon>Myxococcales</taxon>
        <taxon>Cystobacterineae</taxon>
        <taxon>Anaeromyxobacteraceae</taxon>
        <taxon>Anaeromyxobacter</taxon>
    </lineage>
</organism>
<accession>A0ABN6MSS8</accession>
<dbReference type="EMBL" id="AP025591">
    <property type="protein sequence ID" value="BDG04043.1"/>
    <property type="molecule type" value="Genomic_DNA"/>
</dbReference>
<gene>
    <name evidence="9" type="ORF">AMOR_30390</name>
</gene>
<dbReference type="RefSeq" id="WP_248352418.1">
    <property type="nucleotide sequence ID" value="NZ_AP025591.1"/>
</dbReference>
<dbReference type="Proteomes" id="UP001162891">
    <property type="component" value="Chromosome"/>
</dbReference>
<dbReference type="Pfam" id="PF03167">
    <property type="entry name" value="UDG"/>
    <property type="match status" value="1"/>
</dbReference>